<dbReference type="Proteomes" id="UP001297580">
    <property type="component" value="Chromosome"/>
</dbReference>
<gene>
    <name evidence="2" type="ORF">HSX42_11770</name>
</gene>
<name>A0ABY9Q7S0_GEOTD</name>
<evidence type="ECO:0000313" key="2">
    <source>
        <dbReference type="EMBL" id="WMV74965.1"/>
    </source>
</evidence>
<keyword evidence="3" id="KW-1185">Reference proteome</keyword>
<proteinExistence type="predicted"/>
<dbReference type="RefSeq" id="WP_236934365.1">
    <property type="nucleotide sequence ID" value="NZ_CP133461.1"/>
</dbReference>
<reference evidence="2 3" key="1">
    <citation type="submission" date="2023-08" db="EMBL/GenBank/DDBJ databases">
        <title>Complete genome sequence of Geobacillus thermodenitrificans K1041, a genetically tractable strain representative of the genus Geobacillus.</title>
        <authorList>
            <person name="Kani S."/>
            <person name="Suzuki H."/>
        </authorList>
    </citation>
    <scope>NUCLEOTIDE SEQUENCE [LARGE SCALE GENOMIC DNA]</scope>
    <source>
        <strain evidence="2 3">K1041</strain>
    </source>
</reference>
<sequence length="168" mass="19017">MGKWISGAVAVVLLGIGFFVLMSEKDDAKPVRAQQQSEQEQKEWLVVGVDPNNSPEYKSNAELYFAHLNSAIFVDKANVNNGGTSLTNEDYRGILKELKGNLDRIKYNGEEKKDELEKAKELVNQAIQNDAKKGDEIFDEIHEVIHDLDLHFNKTHFVDEKLTEKADN</sequence>
<accession>A0ABY9Q7S0</accession>
<dbReference type="EMBL" id="CP133461">
    <property type="protein sequence ID" value="WMV74965.1"/>
    <property type="molecule type" value="Genomic_DNA"/>
</dbReference>
<protein>
    <submittedName>
        <fullName evidence="2">Uncharacterized protein</fullName>
    </submittedName>
</protein>
<evidence type="ECO:0000313" key="3">
    <source>
        <dbReference type="Proteomes" id="UP001297580"/>
    </source>
</evidence>
<organism evidence="2 3">
    <name type="scientific">Geobacillus thermodenitrificans</name>
    <dbReference type="NCBI Taxonomy" id="33940"/>
    <lineage>
        <taxon>Bacteria</taxon>
        <taxon>Bacillati</taxon>
        <taxon>Bacillota</taxon>
        <taxon>Bacilli</taxon>
        <taxon>Bacillales</taxon>
        <taxon>Anoxybacillaceae</taxon>
        <taxon>Geobacillus</taxon>
    </lineage>
</organism>
<feature type="coiled-coil region" evidence="1">
    <location>
        <begin position="95"/>
        <end position="133"/>
    </location>
</feature>
<keyword evidence="1" id="KW-0175">Coiled coil</keyword>
<evidence type="ECO:0000256" key="1">
    <source>
        <dbReference type="SAM" id="Coils"/>
    </source>
</evidence>